<dbReference type="AlphaFoldDB" id="A0A319D077"/>
<evidence type="ECO:0000313" key="3">
    <source>
        <dbReference type="Proteomes" id="UP000247810"/>
    </source>
</evidence>
<keyword evidence="1" id="KW-0812">Transmembrane</keyword>
<protein>
    <submittedName>
        <fullName evidence="2">Uncharacterized protein</fullName>
    </submittedName>
</protein>
<organism evidence="2 3">
    <name type="scientific">Aspergillus ellipticus CBS 707.79</name>
    <dbReference type="NCBI Taxonomy" id="1448320"/>
    <lineage>
        <taxon>Eukaryota</taxon>
        <taxon>Fungi</taxon>
        <taxon>Dikarya</taxon>
        <taxon>Ascomycota</taxon>
        <taxon>Pezizomycotina</taxon>
        <taxon>Eurotiomycetes</taxon>
        <taxon>Eurotiomycetidae</taxon>
        <taxon>Eurotiales</taxon>
        <taxon>Aspergillaceae</taxon>
        <taxon>Aspergillus</taxon>
        <taxon>Aspergillus subgen. Circumdati</taxon>
    </lineage>
</organism>
<dbReference type="Proteomes" id="UP000247810">
    <property type="component" value="Unassembled WGS sequence"/>
</dbReference>
<dbReference type="VEuPathDB" id="FungiDB:BO71DRAFT_76380"/>
<proteinExistence type="predicted"/>
<keyword evidence="3" id="KW-1185">Reference proteome</keyword>
<feature type="transmembrane region" description="Helical" evidence="1">
    <location>
        <begin position="97"/>
        <end position="115"/>
    </location>
</feature>
<keyword evidence="1" id="KW-1133">Transmembrane helix</keyword>
<keyword evidence="1" id="KW-0472">Membrane</keyword>
<gene>
    <name evidence="2" type="ORF">BO71DRAFT_76380</name>
</gene>
<evidence type="ECO:0000313" key="2">
    <source>
        <dbReference type="EMBL" id="PYH90409.1"/>
    </source>
</evidence>
<feature type="transmembrane region" description="Helical" evidence="1">
    <location>
        <begin position="21"/>
        <end position="46"/>
    </location>
</feature>
<reference evidence="2 3" key="1">
    <citation type="submission" date="2018-02" db="EMBL/GenBank/DDBJ databases">
        <title>The genomes of Aspergillus section Nigri reveals drivers in fungal speciation.</title>
        <authorList>
            <consortium name="DOE Joint Genome Institute"/>
            <person name="Vesth T.C."/>
            <person name="Nybo J."/>
            <person name="Theobald S."/>
            <person name="Brandl J."/>
            <person name="Frisvad J.C."/>
            <person name="Nielsen K.F."/>
            <person name="Lyhne E.K."/>
            <person name="Kogle M.E."/>
            <person name="Kuo A."/>
            <person name="Riley R."/>
            <person name="Clum A."/>
            <person name="Nolan M."/>
            <person name="Lipzen A."/>
            <person name="Salamov A."/>
            <person name="Henrissat B."/>
            <person name="Wiebenga A."/>
            <person name="De vries R.P."/>
            <person name="Grigoriev I.V."/>
            <person name="Mortensen U.H."/>
            <person name="Andersen M.R."/>
            <person name="Baker S.E."/>
        </authorList>
    </citation>
    <scope>NUCLEOTIDE SEQUENCE [LARGE SCALE GENOMIC DNA]</scope>
    <source>
        <strain evidence="2 3">CBS 707.79</strain>
    </source>
</reference>
<sequence>MHTFNNLWVNDILMSRQHTYTYNYILIYGGLDWIGLDTRLAATYLYLPHYLRFTVLVHLLLIDNAYFFWDLRCFYFGAFGLHFMLHKSIWVRRDLAIMMDYCFYVSFFFAIFRSISEDVM</sequence>
<accession>A0A319D077</accession>
<dbReference type="EMBL" id="KZ825984">
    <property type="protein sequence ID" value="PYH90409.1"/>
    <property type="molecule type" value="Genomic_DNA"/>
</dbReference>
<name>A0A319D077_9EURO</name>
<evidence type="ECO:0000256" key="1">
    <source>
        <dbReference type="SAM" id="Phobius"/>
    </source>
</evidence>